<sequence length="211" mass="22411">MSTVEQGAQIAPPVGVQFQLTVLNRSSDRANVMLFPSVPAGTPGHPVVWRSFELLPEETSMLHWRHTLNFVRGGLTDFAPGRDYEPVEIISAVPGESNQVTLSLVGGELAFTDPRPGPPGTLLVEQDPSVPPRAGNVGVGIGGFGTLISATQAGTRQSYGYAPQFYVGTGTYQEGEFLSTMGIDTQAALNYPVGVTEATALFDGNGWVINY</sequence>
<evidence type="ECO:0000313" key="2">
    <source>
        <dbReference type="Proteomes" id="UP000282084"/>
    </source>
</evidence>
<comment type="caution">
    <text evidence="1">The sequence shown here is derived from an EMBL/GenBank/DDBJ whole genome shotgun (WGS) entry which is preliminary data.</text>
</comment>
<organism evidence="1 2">
    <name type="scientific">Saccharothrix australiensis</name>
    <dbReference type="NCBI Taxonomy" id="2072"/>
    <lineage>
        <taxon>Bacteria</taxon>
        <taxon>Bacillati</taxon>
        <taxon>Actinomycetota</taxon>
        <taxon>Actinomycetes</taxon>
        <taxon>Pseudonocardiales</taxon>
        <taxon>Pseudonocardiaceae</taxon>
        <taxon>Saccharothrix</taxon>
    </lineage>
</organism>
<evidence type="ECO:0000313" key="1">
    <source>
        <dbReference type="EMBL" id="RKT52789.1"/>
    </source>
</evidence>
<dbReference type="RefSeq" id="WP_121002602.1">
    <property type="nucleotide sequence ID" value="NZ_RBXO01000001.1"/>
</dbReference>
<proteinExistence type="predicted"/>
<dbReference type="AlphaFoldDB" id="A0A495VTW8"/>
<dbReference type="EMBL" id="RBXO01000001">
    <property type="protein sequence ID" value="RKT52789.1"/>
    <property type="molecule type" value="Genomic_DNA"/>
</dbReference>
<gene>
    <name evidence="1" type="ORF">C8E97_1324</name>
</gene>
<accession>A0A495VTW8</accession>
<protein>
    <submittedName>
        <fullName evidence="1">Uncharacterized protein</fullName>
    </submittedName>
</protein>
<reference evidence="1 2" key="1">
    <citation type="submission" date="2018-10" db="EMBL/GenBank/DDBJ databases">
        <title>Sequencing the genomes of 1000 actinobacteria strains.</title>
        <authorList>
            <person name="Klenk H.-P."/>
        </authorList>
    </citation>
    <scope>NUCLEOTIDE SEQUENCE [LARGE SCALE GENOMIC DNA]</scope>
    <source>
        <strain evidence="1 2">DSM 43800</strain>
    </source>
</reference>
<dbReference type="Proteomes" id="UP000282084">
    <property type="component" value="Unassembled WGS sequence"/>
</dbReference>
<name>A0A495VTW8_9PSEU</name>
<keyword evidence="2" id="KW-1185">Reference proteome</keyword>
<dbReference type="OrthoDB" id="2661796at2"/>